<reference evidence="1" key="1">
    <citation type="submission" date="2021-03" db="EMBL/GenBank/DDBJ databases">
        <authorList>
            <person name="Tagirdzhanova G."/>
        </authorList>
    </citation>
    <scope>NUCLEOTIDE SEQUENCE</scope>
</reference>
<dbReference type="InterPro" id="IPR025444">
    <property type="entry name" value="Monooxy_af470"/>
</dbReference>
<name>A0A8H3JAN9_9LECA</name>
<dbReference type="SUPFAM" id="SSF54909">
    <property type="entry name" value="Dimeric alpha+beta barrel"/>
    <property type="match status" value="1"/>
</dbReference>
<accession>A0A8H3JAN9</accession>
<dbReference type="OrthoDB" id="3202396at2759"/>
<dbReference type="AlphaFoldDB" id="A0A8H3JAN9"/>
<evidence type="ECO:0000313" key="2">
    <source>
        <dbReference type="Proteomes" id="UP000664203"/>
    </source>
</evidence>
<sequence length="318" mass="35789">MEFSSLLPSLKSRPLTQSSQTPPLVAITEVDSRVTSYSPKILTTDTPLQLIHSNFSLGTWMLLGACTQACLALLVRNRYYAFLPPGILLSFRIIDALLIHFQLKKNPFLQNAILKKRFSAMVPDQDGVFRGPGQEKVVILLLGAKSNHPFGFLAPEFLKTFKWVAEMNAEFDKQDGPNGFLGQTGWQRKDPLGALEFVFISYWRSIDALHAFAHGPVHRPAWLWWEKTIRQHDAVGINHEIYEADKGHWENMYVNFQPTGLGATTFLKRGDGLEAGVVDERWISPLVDARKGRLKTSSGRLGVAPTRWDGERPDGDVY</sequence>
<gene>
    <name evidence="1" type="ORF">ALECFALPRED_001635</name>
</gene>
<dbReference type="EMBL" id="CAJPDR010001398">
    <property type="protein sequence ID" value="CAF9943867.1"/>
    <property type="molecule type" value="Genomic_DNA"/>
</dbReference>
<proteinExistence type="predicted"/>
<evidence type="ECO:0000313" key="1">
    <source>
        <dbReference type="EMBL" id="CAF9943867.1"/>
    </source>
</evidence>
<dbReference type="Pfam" id="PF13826">
    <property type="entry name" value="Monooxy_af470-like"/>
    <property type="match status" value="1"/>
</dbReference>
<keyword evidence="2" id="KW-1185">Reference proteome</keyword>
<dbReference type="InterPro" id="IPR011008">
    <property type="entry name" value="Dimeric_a/b-barrel"/>
</dbReference>
<organism evidence="1 2">
    <name type="scientific">Alectoria fallacina</name>
    <dbReference type="NCBI Taxonomy" id="1903189"/>
    <lineage>
        <taxon>Eukaryota</taxon>
        <taxon>Fungi</taxon>
        <taxon>Dikarya</taxon>
        <taxon>Ascomycota</taxon>
        <taxon>Pezizomycotina</taxon>
        <taxon>Lecanoromycetes</taxon>
        <taxon>OSLEUM clade</taxon>
        <taxon>Lecanoromycetidae</taxon>
        <taxon>Lecanorales</taxon>
        <taxon>Lecanorineae</taxon>
        <taxon>Parmeliaceae</taxon>
        <taxon>Alectoria</taxon>
    </lineage>
</organism>
<protein>
    <submittedName>
        <fullName evidence="1">Uncharacterized protein</fullName>
    </submittedName>
</protein>
<comment type="caution">
    <text evidence="1">The sequence shown here is derived from an EMBL/GenBank/DDBJ whole genome shotgun (WGS) entry which is preliminary data.</text>
</comment>
<dbReference type="Proteomes" id="UP000664203">
    <property type="component" value="Unassembled WGS sequence"/>
</dbReference>